<dbReference type="Proteomes" id="UP001154078">
    <property type="component" value="Chromosome 3"/>
</dbReference>
<proteinExistence type="predicted"/>
<name>A0A9P0B297_BRAAE</name>
<feature type="region of interest" description="Disordered" evidence="2">
    <location>
        <begin position="291"/>
        <end position="327"/>
    </location>
</feature>
<dbReference type="AlphaFoldDB" id="A0A9P0B297"/>
<organism evidence="3 4">
    <name type="scientific">Brassicogethes aeneus</name>
    <name type="common">Rape pollen beetle</name>
    <name type="synonym">Meligethes aeneus</name>
    <dbReference type="NCBI Taxonomy" id="1431903"/>
    <lineage>
        <taxon>Eukaryota</taxon>
        <taxon>Metazoa</taxon>
        <taxon>Ecdysozoa</taxon>
        <taxon>Arthropoda</taxon>
        <taxon>Hexapoda</taxon>
        <taxon>Insecta</taxon>
        <taxon>Pterygota</taxon>
        <taxon>Neoptera</taxon>
        <taxon>Endopterygota</taxon>
        <taxon>Coleoptera</taxon>
        <taxon>Polyphaga</taxon>
        <taxon>Cucujiformia</taxon>
        <taxon>Nitidulidae</taxon>
        <taxon>Meligethinae</taxon>
        <taxon>Brassicogethes</taxon>
    </lineage>
</organism>
<sequence length="425" mass="49498">MQWRQQSIQITDLYEIIKSLQATVETLQKQIASRQETKATENFEDIITEIAERKKRENNLIIFNLPESETTDECKIKEILSNITNEDIMIKITRRLGKENSNSVRPLKIELIKKEDVYTVLKNKHKLKTQELKIQITTDKTPLQRQHFKSLLEKIEQHKQSGETDMYIKYVNGNPVISKGKNNSIDQCESTFVEEGQGDSSDKSLPKHDSEVKLSEEIVDNDKATRHFQKRTVSQVLKEVVIFPEQEESVKRNKNKNPLPAVVTSDKWIEIMTAKDNEKLAKETTIKNKRLQKQLKSSEKKKCNKTQMKNSNQAEEEKENLGHEDVSNEVDVLVNNSNEEIGIGNYVIVRYDKEYYPAKVVNQRENEYYCCAMSKSGANRWKWPDKNDLLWYPADDVLLKIKEPKLINTRGVFSVPKMRDFMNDN</sequence>
<evidence type="ECO:0000256" key="1">
    <source>
        <dbReference type="SAM" id="Coils"/>
    </source>
</evidence>
<evidence type="ECO:0000313" key="3">
    <source>
        <dbReference type="EMBL" id="CAH0553575.1"/>
    </source>
</evidence>
<dbReference type="PANTHER" id="PTHR37445">
    <property type="entry name" value="PROTEIN CBG24663"/>
    <property type="match status" value="1"/>
</dbReference>
<evidence type="ECO:0000256" key="2">
    <source>
        <dbReference type="SAM" id="MobiDB-lite"/>
    </source>
</evidence>
<keyword evidence="1" id="KW-0175">Coiled coil</keyword>
<feature type="coiled-coil region" evidence="1">
    <location>
        <begin position="10"/>
        <end position="37"/>
    </location>
</feature>
<dbReference type="EMBL" id="OV121134">
    <property type="protein sequence ID" value="CAH0553575.1"/>
    <property type="molecule type" value="Genomic_DNA"/>
</dbReference>
<reference evidence="3" key="1">
    <citation type="submission" date="2021-12" db="EMBL/GenBank/DDBJ databases">
        <authorList>
            <person name="King R."/>
        </authorList>
    </citation>
    <scope>NUCLEOTIDE SEQUENCE</scope>
</reference>
<dbReference type="OrthoDB" id="6778678at2759"/>
<evidence type="ECO:0000313" key="4">
    <source>
        <dbReference type="Proteomes" id="UP001154078"/>
    </source>
</evidence>
<protein>
    <submittedName>
        <fullName evidence="3">Uncharacterized protein</fullName>
    </submittedName>
</protein>
<accession>A0A9P0B297</accession>
<keyword evidence="4" id="KW-1185">Reference proteome</keyword>
<dbReference type="PANTHER" id="PTHR37445:SF3">
    <property type="entry name" value="ZINC FINGER PHD-TYPE DOMAIN-CONTAINING PROTEIN"/>
    <property type="match status" value="1"/>
</dbReference>
<gene>
    <name evidence="3" type="ORF">MELIAE_LOCUS5537</name>
</gene>